<name>D0LP11_HALO1</name>
<dbReference type="PANTHER" id="PTHR38567">
    <property type="entry name" value="DUF4291 DOMAIN-CONTAINING PROTEIN"/>
    <property type="match status" value="1"/>
</dbReference>
<dbReference type="PANTHER" id="PTHR38567:SF1">
    <property type="entry name" value="DUF4291 DOMAIN-CONTAINING PROTEIN"/>
    <property type="match status" value="1"/>
</dbReference>
<evidence type="ECO:0000313" key="2">
    <source>
        <dbReference type="Proteomes" id="UP000001880"/>
    </source>
</evidence>
<dbReference type="OrthoDB" id="65842at2"/>
<evidence type="ECO:0000313" key="1">
    <source>
        <dbReference type="EMBL" id="ACY18837.1"/>
    </source>
</evidence>
<proteinExistence type="predicted"/>
<gene>
    <name evidence="1" type="ordered locus">Hoch_6367</name>
</gene>
<reference evidence="1 2" key="1">
    <citation type="journal article" date="2010" name="Stand. Genomic Sci.">
        <title>Complete genome sequence of Haliangium ochraceum type strain (SMP-2).</title>
        <authorList>
            <consortium name="US DOE Joint Genome Institute (JGI-PGF)"/>
            <person name="Ivanova N."/>
            <person name="Daum C."/>
            <person name="Lang E."/>
            <person name="Abt B."/>
            <person name="Kopitz M."/>
            <person name="Saunders E."/>
            <person name="Lapidus A."/>
            <person name="Lucas S."/>
            <person name="Glavina Del Rio T."/>
            <person name="Nolan M."/>
            <person name="Tice H."/>
            <person name="Copeland A."/>
            <person name="Cheng J.F."/>
            <person name="Chen F."/>
            <person name="Bruce D."/>
            <person name="Goodwin L."/>
            <person name="Pitluck S."/>
            <person name="Mavromatis K."/>
            <person name="Pati A."/>
            <person name="Mikhailova N."/>
            <person name="Chen A."/>
            <person name="Palaniappan K."/>
            <person name="Land M."/>
            <person name="Hauser L."/>
            <person name="Chang Y.J."/>
            <person name="Jeffries C.D."/>
            <person name="Detter J.C."/>
            <person name="Brettin T."/>
            <person name="Rohde M."/>
            <person name="Goker M."/>
            <person name="Bristow J."/>
            <person name="Markowitz V."/>
            <person name="Eisen J.A."/>
            <person name="Hugenholtz P."/>
            <person name="Kyrpides N.C."/>
            <person name="Klenk H.P."/>
        </authorList>
    </citation>
    <scope>NUCLEOTIDE SEQUENCE [LARGE SCALE GENOMIC DNA]</scope>
    <source>
        <strain evidence="2">DSM 14365 / CIP 107738 / JCM 11303 / AJ 13395 / SMP-2</strain>
    </source>
</reference>
<dbReference type="STRING" id="502025.Hoch_6367"/>
<sequence>MSQTSTREIRADYNADSIVVYQAYRDDIADPALREQRFVEPFSFHRMTWIKPSFLWLMHRSNWGAKKGQERTLRVRIGRAGWEEALAQGVLTSPDGPVFGNAAKWQRAFAAAKVHVQWDTERSLRGAALDHLSIQVGLGRHIIQRFVEEWIVAIDDMTASVAKMRRLLQQGKVAEAKRLLPSERVYSVPDDIARRLWFD</sequence>
<dbReference type="RefSeq" id="WP_012831429.1">
    <property type="nucleotide sequence ID" value="NC_013440.1"/>
</dbReference>
<dbReference type="HOGENOM" id="CLU_082565_1_1_7"/>
<dbReference type="InterPro" id="IPR025633">
    <property type="entry name" value="DUF4291"/>
</dbReference>
<dbReference type="Proteomes" id="UP000001880">
    <property type="component" value="Chromosome"/>
</dbReference>
<dbReference type="Pfam" id="PF14124">
    <property type="entry name" value="DUF4291"/>
    <property type="match status" value="1"/>
</dbReference>
<keyword evidence="2" id="KW-1185">Reference proteome</keyword>
<protein>
    <recommendedName>
        <fullName evidence="3">DUF4291 domain-containing protein</fullName>
    </recommendedName>
</protein>
<evidence type="ECO:0008006" key="3">
    <source>
        <dbReference type="Google" id="ProtNLM"/>
    </source>
</evidence>
<dbReference type="eggNOG" id="ENOG502Z86B">
    <property type="taxonomic scope" value="Bacteria"/>
</dbReference>
<dbReference type="KEGG" id="hoh:Hoch_6367"/>
<dbReference type="AlphaFoldDB" id="D0LP11"/>
<accession>D0LP11</accession>
<dbReference type="EMBL" id="CP001804">
    <property type="protein sequence ID" value="ACY18837.1"/>
    <property type="molecule type" value="Genomic_DNA"/>
</dbReference>
<organism evidence="1 2">
    <name type="scientific">Haliangium ochraceum (strain DSM 14365 / JCM 11303 / SMP-2)</name>
    <dbReference type="NCBI Taxonomy" id="502025"/>
    <lineage>
        <taxon>Bacteria</taxon>
        <taxon>Pseudomonadati</taxon>
        <taxon>Myxococcota</taxon>
        <taxon>Polyangia</taxon>
        <taxon>Haliangiales</taxon>
        <taxon>Kofleriaceae</taxon>
        <taxon>Haliangium</taxon>
    </lineage>
</organism>